<keyword evidence="3" id="KW-1185">Reference proteome</keyword>
<evidence type="ECO:0008006" key="4">
    <source>
        <dbReference type="Google" id="ProtNLM"/>
    </source>
</evidence>
<protein>
    <recommendedName>
        <fullName evidence="4">CopG antitoxin of type II toxin-antitoxin system</fullName>
    </recommendedName>
</protein>
<evidence type="ECO:0000313" key="3">
    <source>
        <dbReference type="Proteomes" id="UP000540989"/>
    </source>
</evidence>
<feature type="region of interest" description="Disordered" evidence="1">
    <location>
        <begin position="29"/>
        <end position="49"/>
    </location>
</feature>
<dbReference type="AlphaFoldDB" id="A0A7W8E6V9"/>
<sequence>MSNFLDLDSGEAEEPPDGASLREMLAKVPVSKPRPHLSPDISDKLATTHGFASRDHSDRFLGGIPVRRPVRGTTSEETKQLAIRMPVSLYKDFLAFADGRRLTYSEAIRALLDGH</sequence>
<proteinExistence type="predicted"/>
<organism evidence="2 3">
    <name type="scientific">Granulicella aggregans</name>
    <dbReference type="NCBI Taxonomy" id="474949"/>
    <lineage>
        <taxon>Bacteria</taxon>
        <taxon>Pseudomonadati</taxon>
        <taxon>Acidobacteriota</taxon>
        <taxon>Terriglobia</taxon>
        <taxon>Terriglobales</taxon>
        <taxon>Acidobacteriaceae</taxon>
        <taxon>Granulicella</taxon>
    </lineage>
</organism>
<dbReference type="Proteomes" id="UP000540989">
    <property type="component" value="Unassembled WGS sequence"/>
</dbReference>
<accession>A0A7W8E6V9</accession>
<reference evidence="2 3" key="1">
    <citation type="submission" date="2020-08" db="EMBL/GenBank/DDBJ databases">
        <title>Genomic Encyclopedia of Type Strains, Phase IV (KMG-V): Genome sequencing to study the core and pangenomes of soil and plant-associated prokaryotes.</title>
        <authorList>
            <person name="Whitman W."/>
        </authorList>
    </citation>
    <scope>NUCLEOTIDE SEQUENCE [LARGE SCALE GENOMIC DNA]</scope>
    <source>
        <strain evidence="2 3">M8UP14</strain>
    </source>
</reference>
<evidence type="ECO:0000313" key="2">
    <source>
        <dbReference type="EMBL" id="MBB5061623.1"/>
    </source>
</evidence>
<gene>
    <name evidence="2" type="ORF">HDF16_006359</name>
</gene>
<evidence type="ECO:0000256" key="1">
    <source>
        <dbReference type="SAM" id="MobiDB-lite"/>
    </source>
</evidence>
<name>A0A7W8E6V9_9BACT</name>
<dbReference type="EMBL" id="JACHIP010000061">
    <property type="protein sequence ID" value="MBB5061623.1"/>
    <property type="molecule type" value="Genomic_DNA"/>
</dbReference>
<comment type="caution">
    <text evidence="2">The sequence shown here is derived from an EMBL/GenBank/DDBJ whole genome shotgun (WGS) entry which is preliminary data.</text>
</comment>